<dbReference type="Proteomes" id="UP000324832">
    <property type="component" value="Unassembled WGS sequence"/>
</dbReference>
<proteinExistence type="predicted"/>
<dbReference type="AlphaFoldDB" id="A0A5E4QSI1"/>
<dbReference type="EMBL" id="FZQP02005088">
    <property type="protein sequence ID" value="VVD00949.1"/>
    <property type="molecule type" value="Genomic_DNA"/>
</dbReference>
<keyword evidence="2" id="KW-1185">Reference proteome</keyword>
<organism evidence="1 2">
    <name type="scientific">Leptidea sinapis</name>
    <dbReference type="NCBI Taxonomy" id="189913"/>
    <lineage>
        <taxon>Eukaryota</taxon>
        <taxon>Metazoa</taxon>
        <taxon>Ecdysozoa</taxon>
        <taxon>Arthropoda</taxon>
        <taxon>Hexapoda</taxon>
        <taxon>Insecta</taxon>
        <taxon>Pterygota</taxon>
        <taxon>Neoptera</taxon>
        <taxon>Endopterygota</taxon>
        <taxon>Lepidoptera</taxon>
        <taxon>Glossata</taxon>
        <taxon>Ditrysia</taxon>
        <taxon>Papilionoidea</taxon>
        <taxon>Pieridae</taxon>
        <taxon>Dismorphiinae</taxon>
        <taxon>Leptidea</taxon>
    </lineage>
</organism>
<protein>
    <submittedName>
        <fullName evidence="1">Uncharacterized protein</fullName>
    </submittedName>
</protein>
<evidence type="ECO:0000313" key="2">
    <source>
        <dbReference type="Proteomes" id="UP000324832"/>
    </source>
</evidence>
<sequence>MEPYCPDIETYNKITNYLDKFRNSLDNTNSNCNIITYHLLNTQHFKFHASGIVNGVEYLANKLYEVLDSRFAEQYTQDIEIIKSNEKHLSNLRKNQISALETEFNVLKNRQTTVDKQHKLINKKLNEFEENTNTLQRDIQNVSHVQDFLLTSEIANSFPDGVNKLKIKTLFFSHLGHIISPSAVGDFGPSLLLQLPPTTN</sequence>
<evidence type="ECO:0000313" key="1">
    <source>
        <dbReference type="EMBL" id="VVD00949.1"/>
    </source>
</evidence>
<accession>A0A5E4QSI1</accession>
<reference evidence="1 2" key="1">
    <citation type="submission" date="2017-07" db="EMBL/GenBank/DDBJ databases">
        <authorList>
            <person name="Talla V."/>
            <person name="Backstrom N."/>
        </authorList>
    </citation>
    <scope>NUCLEOTIDE SEQUENCE [LARGE SCALE GENOMIC DNA]</scope>
</reference>
<gene>
    <name evidence="1" type="ORF">LSINAPIS_LOCUS11483</name>
</gene>
<name>A0A5E4QSI1_9NEOP</name>